<dbReference type="EMBL" id="CP007456">
    <property type="protein sequence ID" value="AIZ14516.1"/>
    <property type="molecule type" value="Genomic_DNA"/>
</dbReference>
<keyword evidence="1" id="KW-0472">Membrane</keyword>
<dbReference type="HOGENOM" id="CLU_1259411_0_0_11"/>
<name>A0A0A7I3Q6_9BIFI</name>
<keyword evidence="1" id="KW-1133">Transmembrane helix</keyword>
<dbReference type="KEGG" id="bka:AH68_04955"/>
<gene>
    <name evidence="2" type="ORF">AH68_04955</name>
</gene>
<organism evidence="2 3">
    <name type="scientific">Bifidobacterium catenulatum PV20-2</name>
    <dbReference type="NCBI Taxonomy" id="1447716"/>
    <lineage>
        <taxon>Bacteria</taxon>
        <taxon>Bacillati</taxon>
        <taxon>Actinomycetota</taxon>
        <taxon>Actinomycetes</taxon>
        <taxon>Bifidobacteriales</taxon>
        <taxon>Bifidobacteriaceae</taxon>
        <taxon>Bifidobacterium</taxon>
    </lineage>
</organism>
<evidence type="ECO:0000256" key="1">
    <source>
        <dbReference type="SAM" id="Phobius"/>
    </source>
</evidence>
<feature type="transmembrane region" description="Helical" evidence="1">
    <location>
        <begin position="159"/>
        <end position="180"/>
    </location>
</feature>
<evidence type="ECO:0000313" key="2">
    <source>
        <dbReference type="EMBL" id="AIZ14516.1"/>
    </source>
</evidence>
<sequence>MNIDLSNPPYAVKLNDLGFAYSYTDREKGIIVYTHADPRLVGSKWVDLWDDVECIIDFEDANCMEPLSFTFKNLRNGVSKTIPASNLALVEEVIRWPPLSASPTRARPSPTTRITCETKSNQSNSTACSENDWTPERNYTFSPSTRRIELINIKCSPTLLLLSGVLALLKIMGVFPYSWIWVIAPIWIPLLALAGITVILIIAWIIGVIGVLILEKFGD</sequence>
<feature type="transmembrane region" description="Helical" evidence="1">
    <location>
        <begin position="186"/>
        <end position="214"/>
    </location>
</feature>
<reference evidence="2 3" key="1">
    <citation type="journal article" date="2015" name="Genome Announc.">
        <title>Complete and Assembled Genome Sequence of Bifidobacterium kashiwanohense PV20-2, Isolated from the Feces of an Anemic Kenyan Infant.</title>
        <authorList>
            <person name="Vazquez-Gutierrez P."/>
            <person name="Lacroix C."/>
            <person name="Chassard C."/>
            <person name="Klumpp J."/>
            <person name="Jans C."/>
            <person name="Stevens M.J."/>
        </authorList>
    </citation>
    <scope>NUCLEOTIDE SEQUENCE [LARGE SCALE GENOMIC DNA]</scope>
    <source>
        <strain evidence="2 3">PV20-2</strain>
    </source>
</reference>
<dbReference type="RefSeq" id="WP_039198133.1">
    <property type="nucleotide sequence ID" value="NZ_CP007456.1"/>
</dbReference>
<evidence type="ECO:0000313" key="3">
    <source>
        <dbReference type="Proteomes" id="UP000030625"/>
    </source>
</evidence>
<dbReference type="Proteomes" id="UP000030625">
    <property type="component" value="Chromosome"/>
</dbReference>
<proteinExistence type="predicted"/>
<keyword evidence="1" id="KW-0812">Transmembrane</keyword>
<dbReference type="STRING" id="1447716.AH68_04955"/>
<accession>A0A0A7I3Q6</accession>
<dbReference type="AlphaFoldDB" id="A0A0A7I3Q6"/>
<protein>
    <submittedName>
        <fullName evidence="2">Uncharacterized protein</fullName>
    </submittedName>
</protein>